<dbReference type="STRING" id="1184267.A11Q_327"/>
<dbReference type="OrthoDB" id="5288332at2"/>
<dbReference type="PATRIC" id="fig|1184267.3.peg.329"/>
<name>M4V5E0_9BACT</name>
<dbReference type="Pfam" id="PF02321">
    <property type="entry name" value="OEP"/>
    <property type="match status" value="2"/>
</dbReference>
<evidence type="ECO:0000256" key="1">
    <source>
        <dbReference type="ARBA" id="ARBA00004442"/>
    </source>
</evidence>
<feature type="chain" id="PRO_5004059941" evidence="9">
    <location>
        <begin position="22"/>
        <end position="425"/>
    </location>
</feature>
<dbReference type="HOGENOM" id="CLU_012817_0_2_7"/>
<dbReference type="PANTHER" id="PTHR30026:SF20">
    <property type="entry name" value="OUTER MEMBRANE PROTEIN TOLC"/>
    <property type="match status" value="1"/>
</dbReference>
<dbReference type="PANTHER" id="PTHR30026">
    <property type="entry name" value="OUTER MEMBRANE PROTEIN TOLC"/>
    <property type="match status" value="1"/>
</dbReference>
<dbReference type="RefSeq" id="WP_015469037.1">
    <property type="nucleotide sequence ID" value="NC_020813.1"/>
</dbReference>
<comment type="subcellular location">
    <subcellularLocation>
        <location evidence="1">Cell outer membrane</location>
    </subcellularLocation>
</comment>
<keyword evidence="7" id="KW-0998">Cell outer membrane</keyword>
<keyword evidence="11" id="KW-1185">Reference proteome</keyword>
<keyword evidence="3" id="KW-0813">Transport</keyword>
<dbReference type="InterPro" id="IPR003423">
    <property type="entry name" value="OMP_efflux"/>
</dbReference>
<accession>M4V5E0</accession>
<evidence type="ECO:0000256" key="9">
    <source>
        <dbReference type="SAM" id="SignalP"/>
    </source>
</evidence>
<dbReference type="InterPro" id="IPR051906">
    <property type="entry name" value="TolC-like"/>
</dbReference>
<evidence type="ECO:0000256" key="2">
    <source>
        <dbReference type="ARBA" id="ARBA00007613"/>
    </source>
</evidence>
<evidence type="ECO:0000313" key="11">
    <source>
        <dbReference type="Proteomes" id="UP000012040"/>
    </source>
</evidence>
<dbReference type="GO" id="GO:0009279">
    <property type="term" value="C:cell outer membrane"/>
    <property type="evidence" value="ECO:0007669"/>
    <property type="project" value="UniProtKB-SubCell"/>
</dbReference>
<dbReference type="EMBL" id="CP003537">
    <property type="protein sequence ID" value="AGH94547.1"/>
    <property type="molecule type" value="Genomic_DNA"/>
</dbReference>
<evidence type="ECO:0000256" key="6">
    <source>
        <dbReference type="ARBA" id="ARBA00023136"/>
    </source>
</evidence>
<evidence type="ECO:0000256" key="7">
    <source>
        <dbReference type="ARBA" id="ARBA00023237"/>
    </source>
</evidence>
<dbReference type="SUPFAM" id="SSF56954">
    <property type="entry name" value="Outer membrane efflux proteins (OEP)"/>
    <property type="match status" value="1"/>
</dbReference>
<protein>
    <submittedName>
        <fullName evidence="10">Uncharacterized protein</fullName>
    </submittedName>
</protein>
<evidence type="ECO:0000256" key="3">
    <source>
        <dbReference type="ARBA" id="ARBA00022448"/>
    </source>
</evidence>
<evidence type="ECO:0000256" key="4">
    <source>
        <dbReference type="ARBA" id="ARBA00022452"/>
    </source>
</evidence>
<dbReference type="GO" id="GO:0015288">
    <property type="term" value="F:porin activity"/>
    <property type="evidence" value="ECO:0007669"/>
    <property type="project" value="TreeGrafter"/>
</dbReference>
<dbReference type="GO" id="GO:1990281">
    <property type="term" value="C:efflux pump complex"/>
    <property type="evidence" value="ECO:0007669"/>
    <property type="project" value="TreeGrafter"/>
</dbReference>
<dbReference type="eggNOG" id="COG1538">
    <property type="taxonomic scope" value="Bacteria"/>
</dbReference>
<feature type="coiled-coil region" evidence="8">
    <location>
        <begin position="134"/>
        <end position="168"/>
    </location>
</feature>
<dbReference type="Proteomes" id="UP000012040">
    <property type="component" value="Chromosome"/>
</dbReference>
<keyword evidence="6" id="KW-0472">Membrane</keyword>
<evidence type="ECO:0000313" key="10">
    <source>
        <dbReference type="EMBL" id="AGH94547.1"/>
    </source>
</evidence>
<dbReference type="TCDB" id="1.B.17.1.6">
    <property type="family name" value="the outer membrane factor (omf) family"/>
</dbReference>
<sequence>MWKRPLQVISLLSLMVSSADALTLEETLQSAFQKNETVAQSRQQVVQVEEQISQAKGLVYPSLSLEGSHLIQPKPSDPVAAQFFPERQTTVNFALVQPLFRGGREFAAIRQRNNLLEAQKQAQTQNLIKVYVDVSSAYLDVLAAEQDLKNLNEQREIYADRVKKLQTRSRRGESSATEVLTAQSTAAALDAEAQLVQSRLTSARENLAVLSGVPVDAPLVDKQGETTDIKLRPLEDYLARIEESPEVKSVKEQLEASDEEVSIAKGGHWPTADLLGNYYLERPDGFTKDLKWDIQFKVSIPLFEGGLRSAQVREAVSKKSVADLELARLRRSKEAEMRSLYQNVRLRADQLSALKKSAELAEKNYKTVLRDSHYGLSRNIDVQMALTDYRSIRRTYDQTRFQARLDLIKLESSALYLPAVVTKEM</sequence>
<keyword evidence="5" id="KW-0812">Transmembrane</keyword>
<comment type="similarity">
    <text evidence="2">Belongs to the outer membrane factor (OMF) (TC 1.B.17) family.</text>
</comment>
<organism evidence="10 11">
    <name type="scientific">Pseudobdellovibrio exovorus JSS</name>
    <dbReference type="NCBI Taxonomy" id="1184267"/>
    <lineage>
        <taxon>Bacteria</taxon>
        <taxon>Pseudomonadati</taxon>
        <taxon>Bdellovibrionota</taxon>
        <taxon>Bdellovibrionia</taxon>
        <taxon>Bdellovibrionales</taxon>
        <taxon>Pseudobdellovibrionaceae</taxon>
        <taxon>Pseudobdellovibrio</taxon>
    </lineage>
</organism>
<dbReference type="KEGG" id="bex:A11Q_327"/>
<evidence type="ECO:0000256" key="5">
    <source>
        <dbReference type="ARBA" id="ARBA00022692"/>
    </source>
</evidence>
<gene>
    <name evidence="10" type="ORF">A11Q_327</name>
</gene>
<keyword evidence="9" id="KW-0732">Signal</keyword>
<proteinExistence type="inferred from homology"/>
<feature type="signal peptide" evidence="9">
    <location>
        <begin position="1"/>
        <end position="21"/>
    </location>
</feature>
<dbReference type="GO" id="GO:0015562">
    <property type="term" value="F:efflux transmembrane transporter activity"/>
    <property type="evidence" value="ECO:0007669"/>
    <property type="project" value="InterPro"/>
</dbReference>
<reference evidence="10 11" key="1">
    <citation type="journal article" date="2013" name="ISME J.">
        <title>By their genes ye shall know them: genomic signatures of predatory bacteria.</title>
        <authorList>
            <person name="Pasternak Z."/>
            <person name="Pietrokovski S."/>
            <person name="Rotem O."/>
            <person name="Gophna U."/>
            <person name="Lurie-Weinberger M.N."/>
            <person name="Jurkevitch E."/>
        </authorList>
    </citation>
    <scope>NUCLEOTIDE SEQUENCE [LARGE SCALE GENOMIC DNA]</scope>
    <source>
        <strain evidence="10 11">JSS</strain>
    </source>
</reference>
<dbReference type="AlphaFoldDB" id="M4V5E0"/>
<keyword evidence="8" id="KW-0175">Coiled coil</keyword>
<keyword evidence="4" id="KW-1134">Transmembrane beta strand</keyword>
<evidence type="ECO:0000256" key="8">
    <source>
        <dbReference type="SAM" id="Coils"/>
    </source>
</evidence>
<dbReference type="Gene3D" id="1.20.1600.10">
    <property type="entry name" value="Outer membrane efflux proteins (OEP)"/>
    <property type="match status" value="1"/>
</dbReference>